<feature type="transmembrane region" description="Helical" evidence="2">
    <location>
        <begin position="41"/>
        <end position="65"/>
    </location>
</feature>
<keyword evidence="4" id="KW-1185">Reference proteome</keyword>
<keyword evidence="2" id="KW-0472">Membrane</keyword>
<protein>
    <submittedName>
        <fullName evidence="3">Uncharacterized protein</fullName>
    </submittedName>
</protein>
<dbReference type="Proteomes" id="UP001176961">
    <property type="component" value="Unassembled WGS sequence"/>
</dbReference>
<accession>A0AA36H7M6</accession>
<comment type="caution">
    <text evidence="3">The sequence shown here is derived from an EMBL/GenBank/DDBJ whole genome shotgun (WGS) entry which is preliminary data.</text>
</comment>
<organism evidence="3 4">
    <name type="scientific">Cylicocyclus nassatus</name>
    <name type="common">Nematode worm</name>
    <dbReference type="NCBI Taxonomy" id="53992"/>
    <lineage>
        <taxon>Eukaryota</taxon>
        <taxon>Metazoa</taxon>
        <taxon>Ecdysozoa</taxon>
        <taxon>Nematoda</taxon>
        <taxon>Chromadorea</taxon>
        <taxon>Rhabditida</taxon>
        <taxon>Rhabditina</taxon>
        <taxon>Rhabditomorpha</taxon>
        <taxon>Strongyloidea</taxon>
        <taxon>Strongylidae</taxon>
        <taxon>Cylicocyclus</taxon>
    </lineage>
</organism>
<feature type="region of interest" description="Disordered" evidence="1">
    <location>
        <begin position="99"/>
        <end position="149"/>
    </location>
</feature>
<name>A0AA36H7M6_CYLNA</name>
<feature type="compositionally biased region" description="Low complexity" evidence="1">
    <location>
        <begin position="106"/>
        <end position="146"/>
    </location>
</feature>
<proteinExistence type="predicted"/>
<evidence type="ECO:0000313" key="3">
    <source>
        <dbReference type="EMBL" id="CAJ0605202.1"/>
    </source>
</evidence>
<keyword evidence="2" id="KW-0812">Transmembrane</keyword>
<evidence type="ECO:0000256" key="1">
    <source>
        <dbReference type="SAM" id="MobiDB-lite"/>
    </source>
</evidence>
<dbReference type="AlphaFoldDB" id="A0AA36H7M6"/>
<evidence type="ECO:0000256" key="2">
    <source>
        <dbReference type="SAM" id="Phobius"/>
    </source>
</evidence>
<gene>
    <name evidence="3" type="ORF">CYNAS_LOCUS17185</name>
</gene>
<dbReference type="EMBL" id="CATQJL010000316">
    <property type="protein sequence ID" value="CAJ0605202.1"/>
    <property type="molecule type" value="Genomic_DNA"/>
</dbReference>
<evidence type="ECO:0000313" key="4">
    <source>
        <dbReference type="Proteomes" id="UP001176961"/>
    </source>
</evidence>
<reference evidence="3" key="1">
    <citation type="submission" date="2023-07" db="EMBL/GenBank/DDBJ databases">
        <authorList>
            <consortium name="CYATHOMIX"/>
        </authorList>
    </citation>
    <scope>NUCLEOTIDE SEQUENCE</scope>
    <source>
        <strain evidence="3">N/A</strain>
    </source>
</reference>
<keyword evidence="2" id="KW-1133">Transmembrane helix</keyword>
<sequence>MVRKSPSLSYHFVGILDALDYLYFGAVETVEECKLRLGKRLFMTLVAAVIIIALAILIAIIVSIIKSNSNSESGKLNEKSTTLAPTETHPVSSIITSLASSAPTKATSNSTTRPPSSSANPSDASSAPTKASSSSIQSSVKTTTQSPTRNSHCMFVGDMLNLGHNTTLYKEEKNMISMVAGMLLPLGQNYHTARMWSYGHVEHSDTFSKAFHTFTKDWSEFSGMLINKMKFSLKVYPQGGNKDVFTLINNTTDPRNKANCLVFLSAMTDVKDYKIVPDYHYERIVVVNMAGGNFSGIVEESQGIVVEVSQPYDKVEENAKKIHDAIRKGFHS</sequence>